<dbReference type="Gene3D" id="3.90.70.10">
    <property type="entry name" value="Cysteine proteinases"/>
    <property type="match status" value="1"/>
</dbReference>
<organism evidence="2 3">
    <name type="scientific">Tribonema minus</name>
    <dbReference type="NCBI Taxonomy" id="303371"/>
    <lineage>
        <taxon>Eukaryota</taxon>
        <taxon>Sar</taxon>
        <taxon>Stramenopiles</taxon>
        <taxon>Ochrophyta</taxon>
        <taxon>PX clade</taxon>
        <taxon>Xanthophyceae</taxon>
        <taxon>Tribonematales</taxon>
        <taxon>Tribonemataceae</taxon>
        <taxon>Tribonema</taxon>
    </lineage>
</organism>
<dbReference type="SUPFAM" id="SSF54001">
    <property type="entry name" value="Cysteine proteinases"/>
    <property type="match status" value="1"/>
</dbReference>
<gene>
    <name evidence="2" type="ORF">JKP88DRAFT_146118</name>
</gene>
<sequence>MVGLLNQGATCYMNSLLQTLYHLRQLRKAVYDMPSAAASDSEGGVAFALQKTFYMLQTSDHPVSTKHLTQSFGWDTYEAYMQQDVQELNRVLMDKLETIMKGTPVDGTVGALFEGSTRAYIRCTDVPYESRRDETFHDIQLDVKGCKTIHDSFARYIEEEVLDGEDKYDAGPVHGKQKAKKGVRFLRYPPVLTIHLKRFEYDMASGNMVKVNDRYEFPFQLDVDPYLAEDA</sequence>
<dbReference type="OrthoDB" id="289038at2759"/>
<dbReference type="Proteomes" id="UP000664859">
    <property type="component" value="Unassembled WGS sequence"/>
</dbReference>
<feature type="domain" description="USP" evidence="1">
    <location>
        <begin position="2"/>
        <end position="231"/>
    </location>
</feature>
<dbReference type="PANTHER" id="PTHR24006:SF644">
    <property type="entry name" value="UBIQUITIN CARBOXYL-TERMINAL HYDROLASE 7"/>
    <property type="match status" value="1"/>
</dbReference>
<evidence type="ECO:0000259" key="1">
    <source>
        <dbReference type="PROSITE" id="PS50235"/>
    </source>
</evidence>
<comment type="caution">
    <text evidence="2">The sequence shown here is derived from an EMBL/GenBank/DDBJ whole genome shotgun (WGS) entry which is preliminary data.</text>
</comment>
<protein>
    <recommendedName>
        <fullName evidence="1">USP domain-containing protein</fullName>
    </recommendedName>
</protein>
<dbReference type="GO" id="GO:0005634">
    <property type="term" value="C:nucleus"/>
    <property type="evidence" value="ECO:0007669"/>
    <property type="project" value="TreeGrafter"/>
</dbReference>
<dbReference type="EMBL" id="JAFCMP010000168">
    <property type="protein sequence ID" value="KAG5184414.1"/>
    <property type="molecule type" value="Genomic_DNA"/>
</dbReference>
<evidence type="ECO:0000313" key="3">
    <source>
        <dbReference type="Proteomes" id="UP000664859"/>
    </source>
</evidence>
<dbReference type="InterPro" id="IPR018200">
    <property type="entry name" value="USP_CS"/>
</dbReference>
<proteinExistence type="predicted"/>
<dbReference type="Pfam" id="PF00443">
    <property type="entry name" value="UCH"/>
    <property type="match status" value="1"/>
</dbReference>
<dbReference type="InterPro" id="IPR050164">
    <property type="entry name" value="Peptidase_C19"/>
</dbReference>
<dbReference type="GO" id="GO:0005829">
    <property type="term" value="C:cytosol"/>
    <property type="evidence" value="ECO:0007669"/>
    <property type="project" value="TreeGrafter"/>
</dbReference>
<evidence type="ECO:0000313" key="2">
    <source>
        <dbReference type="EMBL" id="KAG5184414.1"/>
    </source>
</evidence>
<dbReference type="InterPro" id="IPR028889">
    <property type="entry name" value="USP"/>
</dbReference>
<dbReference type="GO" id="GO:0004843">
    <property type="term" value="F:cysteine-type deubiquitinase activity"/>
    <property type="evidence" value="ECO:0007669"/>
    <property type="project" value="InterPro"/>
</dbReference>
<dbReference type="InterPro" id="IPR001394">
    <property type="entry name" value="Peptidase_C19_UCH"/>
</dbReference>
<dbReference type="PROSITE" id="PS00972">
    <property type="entry name" value="USP_1"/>
    <property type="match status" value="1"/>
</dbReference>
<dbReference type="PANTHER" id="PTHR24006">
    <property type="entry name" value="UBIQUITIN CARBOXYL-TERMINAL HYDROLASE"/>
    <property type="match status" value="1"/>
</dbReference>
<accession>A0A835Z6Y2</accession>
<dbReference type="AlphaFoldDB" id="A0A835Z6Y2"/>
<reference evidence="2" key="1">
    <citation type="submission" date="2021-02" db="EMBL/GenBank/DDBJ databases">
        <title>First Annotated Genome of the Yellow-green Alga Tribonema minus.</title>
        <authorList>
            <person name="Mahan K.M."/>
        </authorList>
    </citation>
    <scope>NUCLEOTIDE SEQUENCE</scope>
    <source>
        <strain evidence="2">UTEX B ZZ1240</strain>
    </source>
</reference>
<feature type="non-terminal residue" evidence="2">
    <location>
        <position position="1"/>
    </location>
</feature>
<dbReference type="PROSITE" id="PS50235">
    <property type="entry name" value="USP_3"/>
    <property type="match status" value="1"/>
</dbReference>
<dbReference type="GO" id="GO:0031647">
    <property type="term" value="P:regulation of protein stability"/>
    <property type="evidence" value="ECO:0007669"/>
    <property type="project" value="TreeGrafter"/>
</dbReference>
<dbReference type="GO" id="GO:0016579">
    <property type="term" value="P:protein deubiquitination"/>
    <property type="evidence" value="ECO:0007669"/>
    <property type="project" value="InterPro"/>
</dbReference>
<keyword evidence="3" id="KW-1185">Reference proteome</keyword>
<dbReference type="InterPro" id="IPR038765">
    <property type="entry name" value="Papain-like_cys_pep_sf"/>
</dbReference>
<name>A0A835Z6Y2_9STRA</name>